<dbReference type="InterPro" id="IPR020575">
    <property type="entry name" value="Hsp90_N"/>
</dbReference>
<evidence type="ECO:0000256" key="8">
    <source>
        <dbReference type="PIRSR" id="PIRSR002583-1"/>
    </source>
</evidence>
<reference evidence="10" key="1">
    <citation type="submission" date="2025-08" db="UniProtKB">
        <authorList>
            <consortium name="Ensembl"/>
        </authorList>
    </citation>
    <scope>IDENTIFICATION</scope>
</reference>
<dbReference type="Pfam" id="PF13589">
    <property type="entry name" value="HATPase_c_3"/>
    <property type="match status" value="1"/>
</dbReference>
<feature type="binding site" evidence="8">
    <location>
        <begin position="127"/>
        <end position="132"/>
    </location>
    <ligand>
        <name>ATP</name>
        <dbReference type="ChEBI" id="CHEBI:30616"/>
    </ligand>
</feature>
<feature type="binding site" evidence="8">
    <location>
        <begin position="107"/>
        <end position="108"/>
    </location>
    <ligand>
        <name>ATP</name>
        <dbReference type="ChEBI" id="CHEBI:30616"/>
    </ligand>
</feature>
<dbReference type="Gene3D" id="3.30.565.10">
    <property type="entry name" value="Histidine kinase-like ATPase, C-terminal domain"/>
    <property type="match status" value="1"/>
</dbReference>
<dbReference type="PANTHER" id="PTHR11528">
    <property type="entry name" value="HEAT SHOCK PROTEIN 90 FAMILY MEMBER"/>
    <property type="match status" value="1"/>
</dbReference>
<feature type="region of interest" description="Disordered" evidence="9">
    <location>
        <begin position="143"/>
        <end position="189"/>
    </location>
</feature>
<dbReference type="Proteomes" id="UP000261620">
    <property type="component" value="Unplaced"/>
</dbReference>
<evidence type="ECO:0000313" key="10">
    <source>
        <dbReference type="Ensembl" id="ENSMMOP00000017161.1"/>
    </source>
</evidence>
<feature type="binding site" evidence="8">
    <location>
        <position position="100"/>
    </location>
    <ligand>
        <name>ATP</name>
        <dbReference type="ChEBI" id="CHEBI:30616"/>
    </ligand>
</feature>
<dbReference type="GO" id="GO:0005737">
    <property type="term" value="C:cytoplasm"/>
    <property type="evidence" value="ECO:0007669"/>
    <property type="project" value="UniProtKB-SubCell"/>
</dbReference>
<dbReference type="Gene3D" id="1.20.120.790">
    <property type="entry name" value="Heat shock protein 90, C-terminal domain"/>
    <property type="match status" value="1"/>
</dbReference>
<evidence type="ECO:0000313" key="11">
    <source>
        <dbReference type="Proteomes" id="UP000261620"/>
    </source>
</evidence>
<proteinExistence type="inferred from homology"/>
<dbReference type="InterPro" id="IPR037196">
    <property type="entry name" value="HSP90_C"/>
</dbReference>
<dbReference type="GO" id="GO:0005524">
    <property type="term" value="F:ATP binding"/>
    <property type="evidence" value="ECO:0007669"/>
    <property type="project" value="UniProtKB-KW"/>
</dbReference>
<dbReference type="CDD" id="cd16927">
    <property type="entry name" value="HATPase_Hsp90-like"/>
    <property type="match status" value="1"/>
</dbReference>
<name>A0A3Q3WI40_MOLML</name>
<comment type="subcellular location">
    <subcellularLocation>
        <location evidence="1">Cytoplasm</location>
    </subcellularLocation>
</comment>
<evidence type="ECO:0000256" key="9">
    <source>
        <dbReference type="SAM" id="MobiDB-lite"/>
    </source>
</evidence>
<dbReference type="InterPro" id="IPR036890">
    <property type="entry name" value="HATPase_C_sf"/>
</dbReference>
<dbReference type="FunFam" id="3.40.50.11260:FF:000001">
    <property type="entry name" value="Heat shock protein 90 alpha"/>
    <property type="match status" value="1"/>
</dbReference>
<protein>
    <submittedName>
        <fullName evidence="10">Uncharacterized protein</fullName>
    </submittedName>
</protein>
<dbReference type="GO" id="GO:0051082">
    <property type="term" value="F:unfolded protein binding"/>
    <property type="evidence" value="ECO:0007669"/>
    <property type="project" value="InterPro"/>
</dbReference>
<evidence type="ECO:0000256" key="6">
    <source>
        <dbReference type="ARBA" id="ARBA00023016"/>
    </source>
</evidence>
<evidence type="ECO:0000256" key="3">
    <source>
        <dbReference type="ARBA" id="ARBA00022490"/>
    </source>
</evidence>
<dbReference type="PROSITE" id="PS00298">
    <property type="entry name" value="HSP90"/>
    <property type="match status" value="1"/>
</dbReference>
<feature type="binding site" evidence="8">
    <location>
        <position position="87"/>
    </location>
    <ligand>
        <name>ATP</name>
        <dbReference type="ChEBI" id="CHEBI:30616"/>
    </ligand>
</feature>
<feature type="binding site" evidence="8">
    <location>
        <position position="41"/>
    </location>
    <ligand>
        <name>ATP</name>
        <dbReference type="ChEBI" id="CHEBI:30616"/>
    </ligand>
</feature>
<feature type="compositionally biased region" description="Basic and acidic residues" evidence="9">
    <location>
        <begin position="157"/>
        <end position="168"/>
    </location>
</feature>
<evidence type="ECO:0000256" key="7">
    <source>
        <dbReference type="ARBA" id="ARBA00023186"/>
    </source>
</evidence>
<evidence type="ECO:0000256" key="4">
    <source>
        <dbReference type="ARBA" id="ARBA00022741"/>
    </source>
</evidence>
<feature type="compositionally biased region" description="Acidic residues" evidence="9">
    <location>
        <begin position="146"/>
        <end position="156"/>
    </location>
</feature>
<feature type="binding site" evidence="8">
    <location>
        <position position="106"/>
    </location>
    <ligand>
        <name>ATP</name>
        <dbReference type="ChEBI" id="CHEBI:30616"/>
    </ligand>
</feature>
<feature type="binding site" evidence="8">
    <location>
        <position position="45"/>
    </location>
    <ligand>
        <name>ATP</name>
        <dbReference type="ChEBI" id="CHEBI:30616"/>
    </ligand>
</feature>
<accession>A0A3Q3WI40</accession>
<dbReference type="AlphaFoldDB" id="A0A3Q3WI40"/>
<dbReference type="InterPro" id="IPR020568">
    <property type="entry name" value="Ribosomal_Su5_D2-typ_SF"/>
</dbReference>
<dbReference type="InterPro" id="IPR001404">
    <property type="entry name" value="Hsp90_fam"/>
</dbReference>
<dbReference type="Gene3D" id="3.40.50.11260">
    <property type="match status" value="1"/>
</dbReference>
<keyword evidence="4 8" id="KW-0547">Nucleotide-binding</keyword>
<dbReference type="FunFam" id="1.20.120.790:FF:000001">
    <property type="entry name" value="Heat shock protein 90 alpha"/>
    <property type="match status" value="1"/>
</dbReference>
<dbReference type="Pfam" id="PF00183">
    <property type="entry name" value="HSP90"/>
    <property type="match status" value="1"/>
</dbReference>
<keyword evidence="7" id="KW-0143">Chaperone</keyword>
<reference evidence="10" key="2">
    <citation type="submission" date="2025-09" db="UniProtKB">
        <authorList>
            <consortium name="Ensembl"/>
        </authorList>
    </citation>
    <scope>IDENTIFICATION</scope>
</reference>
<keyword evidence="3" id="KW-0963">Cytoplasm</keyword>
<feature type="binding site" evidence="8">
    <location>
        <position position="92"/>
    </location>
    <ligand>
        <name>ATP</name>
        <dbReference type="ChEBI" id="CHEBI:30616"/>
    </ligand>
</feature>
<dbReference type="GO" id="GO:0016887">
    <property type="term" value="F:ATP hydrolysis activity"/>
    <property type="evidence" value="ECO:0007669"/>
    <property type="project" value="InterPro"/>
</dbReference>
<dbReference type="PRINTS" id="PR00775">
    <property type="entry name" value="HEATSHOCK90"/>
</dbReference>
<keyword evidence="11" id="KW-1185">Reference proteome</keyword>
<feature type="compositionally biased region" description="Acidic residues" evidence="9">
    <location>
        <begin position="169"/>
        <end position="181"/>
    </location>
</feature>
<dbReference type="SUPFAM" id="SSF55874">
    <property type="entry name" value="ATPase domain of HSP90 chaperone/DNA topoisomerase II/histidine kinase"/>
    <property type="match status" value="1"/>
</dbReference>
<dbReference type="PIRSF" id="PIRSF002583">
    <property type="entry name" value="Hsp90"/>
    <property type="match status" value="1"/>
</dbReference>
<evidence type="ECO:0000256" key="1">
    <source>
        <dbReference type="ARBA" id="ARBA00004496"/>
    </source>
</evidence>
<dbReference type="SUPFAM" id="SSF110942">
    <property type="entry name" value="HSP90 C-terminal domain"/>
    <property type="match status" value="1"/>
</dbReference>
<dbReference type="InterPro" id="IPR019805">
    <property type="entry name" value="Heat_shock_protein_90_CS"/>
</dbReference>
<sequence length="467" mass="53606">IPESRHLAEEAETFAFQAEIAQLMSLIINTFYSNKEIFLRELISNSSDALDKIRYESLTDPSKLETGKELKIELTPNKEERTLTLIDTGIGMTKADLINNLGTIAKSGTKAFMEALQAGADISMIGQFGVGFYSAYLVEKERDKEVSDDEAEEEEKEKDKKEDEKDGDTVEIEDVESDEEHDYDKSGDKKKKKKKIKEKYIDQEELNKTKPLWTRNPDDITNEEYGEFYKSLTNDWEDHLAVKMVSLKDYVTRMKDNQKHIYYITGETKDQVANSAFVERLRKAGLEVIYMIEPIDEYCVQQLKEFEGKNLVSVTKEGLELPEDEDEKKKQEEKKAQFENLCKIMKDILEKKVEKVTVSNRLVSSPCCIVTSTYGWTANMERIMKAQALRDNSTMGYMAAKKHLEINPEHPIVETLRQKAETDKNDKSVKDLVILLFETALLSSGFTLDDPQTHSNRIYRMIKLGLG</sequence>
<evidence type="ECO:0000256" key="2">
    <source>
        <dbReference type="ARBA" id="ARBA00008239"/>
    </source>
</evidence>
<dbReference type="SUPFAM" id="SSF54211">
    <property type="entry name" value="Ribosomal protein S5 domain 2-like"/>
    <property type="match status" value="2"/>
</dbReference>
<evidence type="ECO:0000256" key="5">
    <source>
        <dbReference type="ARBA" id="ARBA00022840"/>
    </source>
</evidence>
<comment type="similarity">
    <text evidence="2">Belongs to the heat shock protein 90 family.</text>
</comment>
<dbReference type="GO" id="GO:0140662">
    <property type="term" value="F:ATP-dependent protein folding chaperone"/>
    <property type="evidence" value="ECO:0007669"/>
    <property type="project" value="InterPro"/>
</dbReference>
<keyword evidence="5 8" id="KW-0067">ATP-binding</keyword>
<dbReference type="Ensembl" id="ENSMMOT00000017444.1">
    <property type="protein sequence ID" value="ENSMMOP00000017161.1"/>
    <property type="gene ID" value="ENSMMOG00000005173.1"/>
</dbReference>
<keyword evidence="6" id="KW-0346">Stress response</keyword>
<dbReference type="FunFam" id="3.30.565.10:FF:000357">
    <property type="entry name" value="Heat shock protein HSP 90-beta"/>
    <property type="match status" value="1"/>
</dbReference>
<organism evidence="10 11">
    <name type="scientific">Mola mola</name>
    <name type="common">Ocean sunfish</name>
    <name type="synonym">Tetraodon mola</name>
    <dbReference type="NCBI Taxonomy" id="94237"/>
    <lineage>
        <taxon>Eukaryota</taxon>
        <taxon>Metazoa</taxon>
        <taxon>Chordata</taxon>
        <taxon>Craniata</taxon>
        <taxon>Vertebrata</taxon>
        <taxon>Euteleostomi</taxon>
        <taxon>Actinopterygii</taxon>
        <taxon>Neopterygii</taxon>
        <taxon>Teleostei</taxon>
        <taxon>Neoteleostei</taxon>
        <taxon>Acanthomorphata</taxon>
        <taxon>Eupercaria</taxon>
        <taxon>Tetraodontiformes</taxon>
        <taxon>Molidae</taxon>
        <taxon>Mola</taxon>
    </lineage>
</organism>